<dbReference type="EMBL" id="JAVFWL010000004">
    <property type="protein sequence ID" value="KAK6746483.1"/>
    <property type="molecule type" value="Genomic_DNA"/>
</dbReference>
<evidence type="ECO:0000313" key="2">
    <source>
        <dbReference type="Proteomes" id="UP001303046"/>
    </source>
</evidence>
<keyword evidence="2" id="KW-1185">Reference proteome</keyword>
<proteinExistence type="predicted"/>
<dbReference type="Proteomes" id="UP001303046">
    <property type="component" value="Unassembled WGS sequence"/>
</dbReference>
<evidence type="ECO:0000313" key="1">
    <source>
        <dbReference type="EMBL" id="KAK6746483.1"/>
    </source>
</evidence>
<name>A0ABR1D916_NECAM</name>
<comment type="caution">
    <text evidence="1">The sequence shown here is derived from an EMBL/GenBank/DDBJ whole genome shotgun (WGS) entry which is preliminary data.</text>
</comment>
<protein>
    <submittedName>
        <fullName evidence="1">Uncharacterized protein</fullName>
    </submittedName>
</protein>
<sequence length="94" mass="10480">MAGRLFATPCRRKDYGGATICDTLSEKRLWQGNYLRHLVGGKTMAGQLFATPCREMQHLVGEKTMAGQLFATPCRRKDYGGATICDTLLPEERL</sequence>
<gene>
    <name evidence="1" type="primary">Necator_chrIV.g13297</name>
    <name evidence="1" type="ORF">RB195_000006</name>
</gene>
<organism evidence="1 2">
    <name type="scientific">Necator americanus</name>
    <name type="common">Human hookworm</name>
    <dbReference type="NCBI Taxonomy" id="51031"/>
    <lineage>
        <taxon>Eukaryota</taxon>
        <taxon>Metazoa</taxon>
        <taxon>Ecdysozoa</taxon>
        <taxon>Nematoda</taxon>
        <taxon>Chromadorea</taxon>
        <taxon>Rhabditida</taxon>
        <taxon>Rhabditina</taxon>
        <taxon>Rhabditomorpha</taxon>
        <taxon>Strongyloidea</taxon>
        <taxon>Ancylostomatidae</taxon>
        <taxon>Bunostominae</taxon>
        <taxon>Necator</taxon>
    </lineage>
</organism>
<reference evidence="1 2" key="1">
    <citation type="submission" date="2023-08" db="EMBL/GenBank/DDBJ databases">
        <title>A Necator americanus chromosomal reference genome.</title>
        <authorList>
            <person name="Ilik V."/>
            <person name="Petrzelkova K.J."/>
            <person name="Pardy F."/>
            <person name="Fuh T."/>
            <person name="Niatou-Singa F.S."/>
            <person name="Gouil Q."/>
            <person name="Baker L."/>
            <person name="Ritchie M.E."/>
            <person name="Jex A.R."/>
            <person name="Gazzola D."/>
            <person name="Li H."/>
            <person name="Toshio Fujiwara R."/>
            <person name="Zhan B."/>
            <person name="Aroian R.V."/>
            <person name="Pafco B."/>
            <person name="Schwarz E.M."/>
        </authorList>
    </citation>
    <scope>NUCLEOTIDE SEQUENCE [LARGE SCALE GENOMIC DNA]</scope>
    <source>
        <strain evidence="1 2">Aroian</strain>
        <tissue evidence="1">Whole animal</tissue>
    </source>
</reference>
<accession>A0ABR1D916</accession>